<evidence type="ECO:0000256" key="3">
    <source>
        <dbReference type="ARBA" id="ARBA00022490"/>
    </source>
</evidence>
<dbReference type="Proteomes" id="UP000289738">
    <property type="component" value="Chromosome B10"/>
</dbReference>
<reference evidence="6 7" key="1">
    <citation type="submission" date="2019-01" db="EMBL/GenBank/DDBJ databases">
        <title>Sequencing of cultivated peanut Arachis hypogaea provides insights into genome evolution and oil improvement.</title>
        <authorList>
            <person name="Chen X."/>
        </authorList>
    </citation>
    <scope>NUCLEOTIDE SEQUENCE [LARGE SCALE GENOMIC DNA]</scope>
    <source>
        <strain evidence="7">cv. Fuhuasheng</strain>
        <tissue evidence="6">Leaves</tissue>
    </source>
</reference>
<dbReference type="InterPro" id="IPR003871">
    <property type="entry name" value="RFA1B/D_OB_1st"/>
</dbReference>
<dbReference type="SUPFAM" id="SSF50729">
    <property type="entry name" value="PH domain-like"/>
    <property type="match status" value="1"/>
</dbReference>
<evidence type="ECO:0000256" key="2">
    <source>
        <dbReference type="ARBA" id="ARBA00008778"/>
    </source>
</evidence>
<dbReference type="Pfam" id="PF06058">
    <property type="entry name" value="DCP1"/>
    <property type="match status" value="1"/>
</dbReference>
<dbReference type="GO" id="GO:0008047">
    <property type="term" value="F:enzyme activator activity"/>
    <property type="evidence" value="ECO:0007669"/>
    <property type="project" value="InterPro"/>
</dbReference>
<dbReference type="PANTHER" id="PTHR47165">
    <property type="entry name" value="OS03G0429900 PROTEIN"/>
    <property type="match status" value="1"/>
</dbReference>
<dbReference type="Gene3D" id="2.30.29.30">
    <property type="entry name" value="Pleckstrin-homology domain (PH domain)/Phosphotyrosine-binding domain (PTB)"/>
    <property type="match status" value="1"/>
</dbReference>
<dbReference type="PANTHER" id="PTHR47165:SF4">
    <property type="entry name" value="OS03G0429900 PROTEIN"/>
    <property type="match status" value="1"/>
</dbReference>
<dbReference type="CDD" id="cd04480">
    <property type="entry name" value="RPA1_DBD_A_like"/>
    <property type="match status" value="2"/>
</dbReference>
<dbReference type="InterPro" id="IPR011993">
    <property type="entry name" value="PH-like_dom_sf"/>
</dbReference>
<keyword evidence="3" id="KW-0963">Cytoplasm</keyword>
<gene>
    <name evidence="6" type="ORF">Ahy_B10g103942</name>
</gene>
<comment type="similarity">
    <text evidence="2">Belongs to the DCP1 family.</text>
</comment>
<dbReference type="GO" id="GO:0005737">
    <property type="term" value="C:cytoplasm"/>
    <property type="evidence" value="ECO:0007669"/>
    <property type="project" value="UniProtKB-SubCell"/>
</dbReference>
<organism evidence="6 7">
    <name type="scientific">Arachis hypogaea</name>
    <name type="common">Peanut</name>
    <dbReference type="NCBI Taxonomy" id="3818"/>
    <lineage>
        <taxon>Eukaryota</taxon>
        <taxon>Viridiplantae</taxon>
        <taxon>Streptophyta</taxon>
        <taxon>Embryophyta</taxon>
        <taxon>Tracheophyta</taxon>
        <taxon>Spermatophyta</taxon>
        <taxon>Magnoliopsida</taxon>
        <taxon>eudicotyledons</taxon>
        <taxon>Gunneridae</taxon>
        <taxon>Pentapetalae</taxon>
        <taxon>rosids</taxon>
        <taxon>fabids</taxon>
        <taxon>Fabales</taxon>
        <taxon>Fabaceae</taxon>
        <taxon>Papilionoideae</taxon>
        <taxon>50 kb inversion clade</taxon>
        <taxon>dalbergioids sensu lato</taxon>
        <taxon>Dalbergieae</taxon>
        <taxon>Pterocarpus clade</taxon>
        <taxon>Arachis</taxon>
    </lineage>
</organism>
<dbReference type="EMBL" id="SDMP01000020">
    <property type="protein sequence ID" value="RYQ84540.1"/>
    <property type="molecule type" value="Genomic_DNA"/>
</dbReference>
<feature type="domain" description="Replication protein A 70 kDa DNA-binding subunit B/D first OB fold" evidence="5">
    <location>
        <begin position="6"/>
        <end position="109"/>
    </location>
</feature>
<dbReference type="CDD" id="cd04481">
    <property type="entry name" value="RPA1_DBD_B_like"/>
    <property type="match status" value="2"/>
</dbReference>
<dbReference type="SUPFAM" id="SSF50249">
    <property type="entry name" value="Nucleic acid-binding proteins"/>
    <property type="match status" value="4"/>
</dbReference>
<feature type="domain" description="Replication protein A 70 kDa DNA-binding subunit B/D first OB fold" evidence="5">
    <location>
        <begin position="660"/>
        <end position="719"/>
    </location>
</feature>
<keyword evidence="7" id="KW-1185">Reference proteome</keyword>
<evidence type="ECO:0000313" key="6">
    <source>
        <dbReference type="EMBL" id="RYQ84540.1"/>
    </source>
</evidence>
<accession>A0A444X4E6</accession>
<dbReference type="AlphaFoldDB" id="A0A444X4E6"/>
<comment type="caution">
    <text evidence="6">The sequence shown here is derived from an EMBL/GenBank/DDBJ whole genome shotgun (WGS) entry which is preliminary data.</text>
</comment>
<comment type="subcellular location">
    <subcellularLocation>
        <location evidence="1">Cytoplasm</location>
    </subcellularLocation>
</comment>
<dbReference type="Pfam" id="PF02721">
    <property type="entry name" value="DUF223"/>
    <property type="match status" value="2"/>
</dbReference>
<evidence type="ECO:0000256" key="1">
    <source>
        <dbReference type="ARBA" id="ARBA00004496"/>
    </source>
</evidence>
<evidence type="ECO:0000313" key="7">
    <source>
        <dbReference type="Proteomes" id="UP000289738"/>
    </source>
</evidence>
<dbReference type="STRING" id="3818.A0A444X4E6"/>
<feature type="compositionally biased region" description="Gly residues" evidence="4">
    <location>
        <begin position="1129"/>
        <end position="1139"/>
    </location>
</feature>
<dbReference type="Gene3D" id="2.40.50.140">
    <property type="entry name" value="Nucleic acid-binding proteins"/>
    <property type="match status" value="6"/>
</dbReference>
<evidence type="ECO:0000256" key="4">
    <source>
        <dbReference type="SAM" id="MobiDB-lite"/>
    </source>
</evidence>
<proteinExistence type="inferred from homology"/>
<dbReference type="GO" id="GO:0000290">
    <property type="term" value="P:deadenylation-dependent decapping of nuclear-transcribed mRNA"/>
    <property type="evidence" value="ECO:0007669"/>
    <property type="project" value="InterPro"/>
</dbReference>
<dbReference type="InterPro" id="IPR010334">
    <property type="entry name" value="Dcp1"/>
</dbReference>
<name>A0A444X4E6_ARAHY</name>
<feature type="region of interest" description="Disordered" evidence="4">
    <location>
        <begin position="1119"/>
        <end position="1139"/>
    </location>
</feature>
<dbReference type="InterPro" id="IPR012340">
    <property type="entry name" value="NA-bd_OB-fold"/>
</dbReference>
<protein>
    <recommendedName>
        <fullName evidence="5">Replication protein A 70 kDa DNA-binding subunit B/D first OB fold domain-containing protein</fullName>
    </recommendedName>
</protein>
<sequence>MTTAMDMVNEINPEKEAWNLKVRVIRLWTVPTFTGQLLPNSMEMILVDESGCKIQVTVRKTMIYRFKQLLSEGRVYVMKLFSVVPNQGSYRATRHQFKLIFQFRTTVKDAICDFIPKSALTISPFTELLETKEDSDFLNVALLSLFPNVVGLMVSMSEEKEYDKDGKKMKMAVIELAENDHKIRCALFGEYVDELNQFLSFGYAEQPVVVLQLAKVKVFRGKVGLQNVMFASKLGFNLDIPEVAAFRKSSIPHGVSTSQPIAFVGSRKNIRIEEDFMKLTPRCTVKSLDDNNRAGTFVVLAKIAEIVEDGPWWYSTCVCGRGVQAESEIYFCQFCNIHVTNVTPSIQSPPIFQEIVGKTMLFKVLSRPVGMEKFKGTYPVRCVCDHAAILGMFELSGSDLSPEKAGFVPKGERSFREPSKVTESPKLGLTPSSCSELFAGSPKCTEPKSSVVNLGVDEDAKCPLLKRKSTDAVVDKLNEVDSSENSCDEVDESEEDWKYERINYGEEESSFLRVERHTTHPNPKPNPQNSRVCVCGSIMSQNGKLMPNLDQHSTKLLNLTDLQRIHPFVEEILITAAYVTFYEFNIDLSQWSRKAVEVSLFVVKKSTFCSFSFIISQQFMNSTIRLLFNTQPRFQFIVINPRNTGFLIFGSSQSMQSCASGCKIQAIVRKTMIYKFKQLLSEGRVYVMKLFSVVPNQGSYRATKHQFKLIFQFRTTVRDAICDFIPKSALTISPFTELLETKEDSDFLMWWVCWSLSEEKEYDKDGKKMKMAVMELAENDHRIRCALFGEYVDELNRFLSSGYAEQPVVVLQLAKVKVFRGRVGLQNVMFASKLGFNLDIPEVVAFRKSSIPHGVSASQPIGIVGSGKNIGIEEDFMKLTPMCTVKSLDDNNRAGTFVVLVKIAEIVEDGPWWYFACVLVEDSTGIFIFVLFDREASYLLNKTCAQLFEHLKDVDVVFGTQSPPMFQEIVGKTMLFKVLSRPVGMEKFKGTYPVRRVCDDAAILGMFELSSSDLISEKAGFVPKGDGSFGEPSKVTKSLNLGLTPSSCSELFAGSPQCTQPESSCPLFKRKSADAVVDKFNEVDSSEKSCDEVDESCVDAEKDVKPSLKKLRRSLRLQFDEADESRGSGNDGSSGHGVN</sequence>
<evidence type="ECO:0000259" key="5">
    <source>
        <dbReference type="Pfam" id="PF02721"/>
    </source>
</evidence>